<proteinExistence type="predicted"/>
<gene>
    <name evidence="1" type="ORF">C922_00242</name>
</gene>
<reference evidence="1 2" key="1">
    <citation type="submission" date="2013-02" db="EMBL/GenBank/DDBJ databases">
        <title>The Genome Sequence of Plasmodium inui San Antonio 1.</title>
        <authorList>
            <consortium name="The Broad Institute Genome Sequencing Platform"/>
            <consortium name="The Broad Institute Genome Sequencing Center for Infectious Disease"/>
            <person name="Neafsey D."/>
            <person name="Cheeseman I."/>
            <person name="Volkman S."/>
            <person name="Adams J."/>
            <person name="Walker B."/>
            <person name="Young S.K."/>
            <person name="Zeng Q."/>
            <person name="Gargeya S."/>
            <person name="Fitzgerald M."/>
            <person name="Haas B."/>
            <person name="Abouelleil A."/>
            <person name="Alvarado L."/>
            <person name="Arachchi H.M."/>
            <person name="Berlin A.M."/>
            <person name="Chapman S.B."/>
            <person name="Dewar J."/>
            <person name="Goldberg J."/>
            <person name="Griggs A."/>
            <person name="Gujja S."/>
            <person name="Hansen M."/>
            <person name="Howarth C."/>
            <person name="Imamovic A."/>
            <person name="Larimer J."/>
            <person name="McCowan C."/>
            <person name="Murphy C."/>
            <person name="Neiman D."/>
            <person name="Pearson M."/>
            <person name="Priest M."/>
            <person name="Roberts A."/>
            <person name="Saif S."/>
            <person name="Shea T."/>
            <person name="Sisk P."/>
            <person name="Sykes S."/>
            <person name="Wortman J."/>
            <person name="Nusbaum C."/>
            <person name="Birren B."/>
        </authorList>
    </citation>
    <scope>NUCLEOTIDE SEQUENCE [LARGE SCALE GENOMIC DNA]</scope>
    <source>
        <strain evidence="1 2">San Antonio 1</strain>
    </source>
</reference>
<name>W7AKM1_9APIC</name>
<dbReference type="VEuPathDB" id="PlasmoDB:C922_00242"/>
<sequence>MNVQYSAMKLKFSIFRFKESEPVLPFGEMADKTIAKILCVGEKYFHQKGTCQPNGTCEMRSPVDTTLRVEGC</sequence>
<protein>
    <submittedName>
        <fullName evidence="1">Uncharacterized protein</fullName>
    </submittedName>
</protein>
<dbReference type="GeneID" id="20035516"/>
<evidence type="ECO:0000313" key="1">
    <source>
        <dbReference type="EMBL" id="EUD69379.1"/>
    </source>
</evidence>
<evidence type="ECO:0000313" key="2">
    <source>
        <dbReference type="Proteomes" id="UP000030640"/>
    </source>
</evidence>
<dbReference type="EMBL" id="KI965460">
    <property type="protein sequence ID" value="EUD69379.1"/>
    <property type="molecule type" value="Genomic_DNA"/>
</dbReference>
<accession>W7AKM1</accession>
<organism evidence="1 2">
    <name type="scientific">Plasmodium inui San Antonio 1</name>
    <dbReference type="NCBI Taxonomy" id="1237626"/>
    <lineage>
        <taxon>Eukaryota</taxon>
        <taxon>Sar</taxon>
        <taxon>Alveolata</taxon>
        <taxon>Apicomplexa</taxon>
        <taxon>Aconoidasida</taxon>
        <taxon>Haemosporida</taxon>
        <taxon>Plasmodiidae</taxon>
        <taxon>Plasmodium</taxon>
        <taxon>Plasmodium (Plasmodium)</taxon>
    </lineage>
</organism>
<dbReference type="Proteomes" id="UP000030640">
    <property type="component" value="Unassembled WGS sequence"/>
</dbReference>
<keyword evidence="2" id="KW-1185">Reference proteome</keyword>
<dbReference type="RefSeq" id="XP_008814081.1">
    <property type="nucleotide sequence ID" value="XM_008815859.1"/>
</dbReference>
<dbReference type="AlphaFoldDB" id="W7AKM1"/>